<organism evidence="2 3">
    <name type="scientific">Caerostris extrusa</name>
    <name type="common">Bark spider</name>
    <name type="synonym">Caerostris bankana</name>
    <dbReference type="NCBI Taxonomy" id="172846"/>
    <lineage>
        <taxon>Eukaryota</taxon>
        <taxon>Metazoa</taxon>
        <taxon>Ecdysozoa</taxon>
        <taxon>Arthropoda</taxon>
        <taxon>Chelicerata</taxon>
        <taxon>Arachnida</taxon>
        <taxon>Araneae</taxon>
        <taxon>Araneomorphae</taxon>
        <taxon>Entelegynae</taxon>
        <taxon>Araneoidea</taxon>
        <taxon>Araneidae</taxon>
        <taxon>Caerostris</taxon>
    </lineage>
</organism>
<evidence type="ECO:0000256" key="1">
    <source>
        <dbReference type="SAM" id="MobiDB-lite"/>
    </source>
</evidence>
<accession>A0AAV4S9D9</accession>
<comment type="caution">
    <text evidence="2">The sequence shown here is derived from an EMBL/GenBank/DDBJ whole genome shotgun (WGS) entry which is preliminary data.</text>
</comment>
<name>A0AAV4S9D9_CAEEX</name>
<dbReference type="AlphaFoldDB" id="A0AAV4S9D9"/>
<dbReference type="Proteomes" id="UP001054945">
    <property type="component" value="Unassembled WGS sequence"/>
</dbReference>
<protein>
    <submittedName>
        <fullName evidence="2">Uncharacterized protein</fullName>
    </submittedName>
</protein>
<proteinExistence type="predicted"/>
<sequence length="153" mass="17486">MKRGQSAFEGNVFTEFVHTDNTDGFDYLLNMEQESRRPETTTYLCTNCGGTAPSQLPYFLYFVHYRVSQCSKNIVFFTSTEAENRSSTSTCITVVQTNKGTMEQKKHYRRSRTAAGRHERRCGIERHRMGGDVRDRGGTLQDYQEQNMKAAGA</sequence>
<dbReference type="EMBL" id="BPLR01009175">
    <property type="protein sequence ID" value="GIY30142.1"/>
    <property type="molecule type" value="Genomic_DNA"/>
</dbReference>
<gene>
    <name evidence="2" type="primary">AVEN_200087_1</name>
    <name evidence="2" type="ORF">CEXT_326001</name>
</gene>
<evidence type="ECO:0000313" key="3">
    <source>
        <dbReference type="Proteomes" id="UP001054945"/>
    </source>
</evidence>
<keyword evidence="3" id="KW-1185">Reference proteome</keyword>
<evidence type="ECO:0000313" key="2">
    <source>
        <dbReference type="EMBL" id="GIY30142.1"/>
    </source>
</evidence>
<reference evidence="2 3" key="1">
    <citation type="submission" date="2021-06" db="EMBL/GenBank/DDBJ databases">
        <title>Caerostris extrusa draft genome.</title>
        <authorList>
            <person name="Kono N."/>
            <person name="Arakawa K."/>
        </authorList>
    </citation>
    <scope>NUCLEOTIDE SEQUENCE [LARGE SCALE GENOMIC DNA]</scope>
</reference>
<feature type="region of interest" description="Disordered" evidence="1">
    <location>
        <begin position="111"/>
        <end position="140"/>
    </location>
</feature>
<feature type="compositionally biased region" description="Basic and acidic residues" evidence="1">
    <location>
        <begin position="121"/>
        <end position="137"/>
    </location>
</feature>